<feature type="transmembrane region" description="Helical" evidence="1">
    <location>
        <begin position="5"/>
        <end position="26"/>
    </location>
</feature>
<name>A0A1T5I2C3_9GAMM</name>
<proteinExistence type="predicted"/>
<dbReference type="Proteomes" id="UP000189966">
    <property type="component" value="Unassembled WGS sequence"/>
</dbReference>
<keyword evidence="1" id="KW-1133">Transmembrane helix</keyword>
<gene>
    <name evidence="2" type="ORF">CZ809_02808</name>
</gene>
<keyword evidence="1" id="KW-0472">Membrane</keyword>
<keyword evidence="1" id="KW-0812">Transmembrane</keyword>
<evidence type="ECO:0000313" key="3">
    <source>
        <dbReference type="Proteomes" id="UP000189966"/>
    </source>
</evidence>
<dbReference type="EMBL" id="FUZI01000005">
    <property type="protein sequence ID" value="SKC33237.1"/>
    <property type="molecule type" value="Genomic_DNA"/>
</dbReference>
<protein>
    <submittedName>
        <fullName evidence="2">Uncharacterized protein</fullName>
    </submittedName>
</protein>
<organism evidence="2 3">
    <name type="scientific">Photobacterium piscicola</name>
    <dbReference type="NCBI Taxonomy" id="1378299"/>
    <lineage>
        <taxon>Bacteria</taxon>
        <taxon>Pseudomonadati</taxon>
        <taxon>Pseudomonadota</taxon>
        <taxon>Gammaproteobacteria</taxon>
        <taxon>Vibrionales</taxon>
        <taxon>Vibrionaceae</taxon>
        <taxon>Photobacterium</taxon>
    </lineage>
</organism>
<evidence type="ECO:0000313" key="2">
    <source>
        <dbReference type="EMBL" id="SKC33237.1"/>
    </source>
</evidence>
<sequence length="64" mass="7295">MKKTIFNVITQKSILNIILLCALFIIPDNDFMNVPTEAIKQLMFFILCIQCIKGFENKIVLGCS</sequence>
<dbReference type="AlphaFoldDB" id="A0A1T5I2C3"/>
<evidence type="ECO:0000256" key="1">
    <source>
        <dbReference type="SAM" id="Phobius"/>
    </source>
</evidence>
<accession>A0A1T5I2C3</accession>
<reference evidence="2 3" key="1">
    <citation type="submission" date="2017-02" db="EMBL/GenBank/DDBJ databases">
        <authorList>
            <person name="Peterson S.W."/>
        </authorList>
    </citation>
    <scope>NUCLEOTIDE SEQUENCE [LARGE SCALE GENOMIC DNA]</scope>
    <source>
        <strain evidence="3">type strain: NCCB 100098</strain>
    </source>
</reference>